<gene>
    <name evidence="5" type="ORF">A2113_02565</name>
</gene>
<dbReference type="InterPro" id="IPR009003">
    <property type="entry name" value="Peptidase_S1_PA"/>
</dbReference>
<organism evidence="5 6">
    <name type="scientific">Candidatus Woykebacteria bacterium GWA1_44_8</name>
    <dbReference type="NCBI Taxonomy" id="1802591"/>
    <lineage>
        <taxon>Bacteria</taxon>
        <taxon>Candidatus Woykeibacteriota</taxon>
    </lineage>
</organism>
<dbReference type="Pfam" id="PF13365">
    <property type="entry name" value="Trypsin_2"/>
    <property type="match status" value="1"/>
</dbReference>
<dbReference type="InterPro" id="IPR001940">
    <property type="entry name" value="Peptidase_S1C"/>
</dbReference>
<dbReference type="GO" id="GO:0006508">
    <property type="term" value="P:proteolysis"/>
    <property type="evidence" value="ECO:0007669"/>
    <property type="project" value="UniProtKB-KW"/>
</dbReference>
<evidence type="ECO:0000256" key="2">
    <source>
        <dbReference type="ARBA" id="ARBA00022801"/>
    </source>
</evidence>
<dbReference type="Pfam" id="PF13180">
    <property type="entry name" value="PDZ_2"/>
    <property type="match status" value="1"/>
</dbReference>
<accession>A0A1G1W309</accession>
<dbReference type="PANTHER" id="PTHR43343:SF3">
    <property type="entry name" value="PROTEASE DO-LIKE 8, CHLOROPLASTIC"/>
    <property type="match status" value="1"/>
</dbReference>
<dbReference type="InterPro" id="IPR051201">
    <property type="entry name" value="Chloro_Bact_Ser_Proteases"/>
</dbReference>
<name>A0A1G1W309_9BACT</name>
<reference evidence="5 6" key="1">
    <citation type="journal article" date="2016" name="Nat. Commun.">
        <title>Thousands of microbial genomes shed light on interconnected biogeochemical processes in an aquifer system.</title>
        <authorList>
            <person name="Anantharaman K."/>
            <person name="Brown C.T."/>
            <person name="Hug L.A."/>
            <person name="Sharon I."/>
            <person name="Castelle C.J."/>
            <person name="Probst A.J."/>
            <person name="Thomas B.C."/>
            <person name="Singh A."/>
            <person name="Wilkins M.J."/>
            <person name="Karaoz U."/>
            <person name="Brodie E.L."/>
            <person name="Williams K.H."/>
            <person name="Hubbard S.S."/>
            <person name="Banfield J.F."/>
        </authorList>
    </citation>
    <scope>NUCLEOTIDE SEQUENCE [LARGE SCALE GENOMIC DNA]</scope>
</reference>
<dbReference type="Gene3D" id="2.30.42.10">
    <property type="match status" value="1"/>
</dbReference>
<feature type="transmembrane region" description="Helical" evidence="3">
    <location>
        <begin position="9"/>
        <end position="32"/>
    </location>
</feature>
<evidence type="ECO:0000313" key="6">
    <source>
        <dbReference type="Proteomes" id="UP000176299"/>
    </source>
</evidence>
<dbReference type="PROSITE" id="PS50106">
    <property type="entry name" value="PDZ"/>
    <property type="match status" value="1"/>
</dbReference>
<proteinExistence type="predicted"/>
<protein>
    <recommendedName>
        <fullName evidence="4">PDZ domain-containing protein</fullName>
    </recommendedName>
</protein>
<dbReference type="STRING" id="1802591.A2113_02565"/>
<dbReference type="Proteomes" id="UP000176299">
    <property type="component" value="Unassembled WGS sequence"/>
</dbReference>
<evidence type="ECO:0000259" key="4">
    <source>
        <dbReference type="PROSITE" id="PS50106"/>
    </source>
</evidence>
<feature type="domain" description="PDZ" evidence="4">
    <location>
        <begin position="273"/>
        <end position="367"/>
    </location>
</feature>
<sequence>MLERRRNQVIVAAFIAAVFLVGFIGAIIGATYPNWANNLAFLPESLKPKAAGLKEVTTSGGEKAVRTVEESAVIDVVDKASPGVVSIVAKTVALDPLRGVTQNQQGIGTGFVVRSDGIIFTNSHVVENSSINYTVVTKDKKTYQVKKIDRDPSIDFAILKVDAKDLPTVILGDSDALKVGQKVVAIGNALGMFDNTVTVGVVSGIGRGVTASDSLGVSQETLENVIQTDAALNPGNSGGPLLDLSAKVIGINFATTVGAENIGFVIPINRIKPVLEQYQASGRIIRPFLGISYVMINEGTAIVQNLPQGAFIRRVVAGSPAAKAGLEAGDVITKFGGVALKDGATLAAAIGKYKVGQTVDLEVWRDGKTVKLKATLTEAPQ</sequence>
<dbReference type="InterPro" id="IPR001478">
    <property type="entry name" value="PDZ"/>
</dbReference>
<evidence type="ECO:0000313" key="5">
    <source>
        <dbReference type="EMBL" id="OGY22069.1"/>
    </source>
</evidence>
<dbReference type="PANTHER" id="PTHR43343">
    <property type="entry name" value="PEPTIDASE S12"/>
    <property type="match status" value="1"/>
</dbReference>
<dbReference type="SUPFAM" id="SSF50156">
    <property type="entry name" value="PDZ domain-like"/>
    <property type="match status" value="1"/>
</dbReference>
<dbReference type="SMART" id="SM00228">
    <property type="entry name" value="PDZ"/>
    <property type="match status" value="1"/>
</dbReference>
<dbReference type="Gene3D" id="2.40.10.120">
    <property type="match status" value="1"/>
</dbReference>
<dbReference type="SUPFAM" id="SSF50494">
    <property type="entry name" value="Trypsin-like serine proteases"/>
    <property type="match status" value="1"/>
</dbReference>
<comment type="caution">
    <text evidence="5">The sequence shown here is derived from an EMBL/GenBank/DDBJ whole genome shotgun (WGS) entry which is preliminary data.</text>
</comment>
<keyword evidence="3" id="KW-1133">Transmembrane helix</keyword>
<dbReference type="PRINTS" id="PR00834">
    <property type="entry name" value="PROTEASES2C"/>
</dbReference>
<dbReference type="GO" id="GO:0004252">
    <property type="term" value="F:serine-type endopeptidase activity"/>
    <property type="evidence" value="ECO:0007669"/>
    <property type="project" value="InterPro"/>
</dbReference>
<dbReference type="AlphaFoldDB" id="A0A1G1W309"/>
<evidence type="ECO:0000256" key="1">
    <source>
        <dbReference type="ARBA" id="ARBA00022670"/>
    </source>
</evidence>
<keyword evidence="3" id="KW-0812">Transmembrane</keyword>
<keyword evidence="2" id="KW-0378">Hydrolase</keyword>
<dbReference type="InterPro" id="IPR036034">
    <property type="entry name" value="PDZ_sf"/>
</dbReference>
<keyword evidence="3" id="KW-0472">Membrane</keyword>
<keyword evidence="1" id="KW-0645">Protease</keyword>
<evidence type="ECO:0000256" key="3">
    <source>
        <dbReference type="SAM" id="Phobius"/>
    </source>
</evidence>
<dbReference type="EMBL" id="MHCN01000009">
    <property type="protein sequence ID" value="OGY22069.1"/>
    <property type="molecule type" value="Genomic_DNA"/>
</dbReference>